<evidence type="ECO:0000256" key="7">
    <source>
        <dbReference type="ARBA" id="ARBA00023295"/>
    </source>
</evidence>
<keyword evidence="6 9" id="KW-0119">Carbohydrate metabolism</keyword>
<name>A0ABT1ZJB9_9BURK</name>
<evidence type="ECO:0000256" key="1">
    <source>
        <dbReference type="ARBA" id="ARBA00000681"/>
    </source>
</evidence>
<dbReference type="PROSITE" id="PS51760">
    <property type="entry name" value="GH10_2"/>
    <property type="match status" value="1"/>
</dbReference>
<comment type="similarity">
    <text evidence="2 9">Belongs to the glycosyl hydrolase 10 (cellulase F) family.</text>
</comment>
<gene>
    <name evidence="11" type="ORF">NX784_00195</name>
</gene>
<dbReference type="PRINTS" id="PR00134">
    <property type="entry name" value="GLHYDRLASE10"/>
</dbReference>
<dbReference type="Proteomes" id="UP001204151">
    <property type="component" value="Unassembled WGS sequence"/>
</dbReference>
<keyword evidence="5 9" id="KW-0378">Hydrolase</keyword>
<sequence length="377" mass="41414">MTTRREIIQALAGAALLPGIAPFARAQGPAGEGLKDIAARKGMRFGTAISAGRNQLGDAAYRGLVERECNLIVLENEMKWQALEPAPGKANFGPADDVIAWAKNKGIAVRGHNLFWQAEKWLPAWVAKQNFGPQPAKTVEQLMRTHVSTVCGHFGKTIKSWDVVNEAVDPADGKLRQNALTRPLGALEQIDLAFRLAHEYAPQAQLVYNDYMRGDAGSAKHRAGVLALLADLKKRGTPVNALGLQSHIGSWDETDKGHADLVEWRKFLDEVTGMGYDLLITELDVNDRRLPADIAKRDAGVAAATRDYLDVTLSYPRLRDILVWGLADNVSWLQTWDEAPRTDKLPMRPTPFDAQLKAKPMRQAIADAIKAAPPRQA</sequence>
<evidence type="ECO:0000259" key="10">
    <source>
        <dbReference type="PROSITE" id="PS51760"/>
    </source>
</evidence>
<dbReference type="PROSITE" id="PS51318">
    <property type="entry name" value="TAT"/>
    <property type="match status" value="1"/>
</dbReference>
<dbReference type="SUPFAM" id="SSF51445">
    <property type="entry name" value="(Trans)glycosidases"/>
    <property type="match status" value="1"/>
</dbReference>
<evidence type="ECO:0000313" key="11">
    <source>
        <dbReference type="EMBL" id="MCS0580001.1"/>
    </source>
</evidence>
<dbReference type="InterPro" id="IPR006311">
    <property type="entry name" value="TAT_signal"/>
</dbReference>
<dbReference type="InterPro" id="IPR001000">
    <property type="entry name" value="GH10_dom"/>
</dbReference>
<comment type="catalytic activity">
    <reaction evidence="1 9">
        <text>Endohydrolysis of (1-&gt;4)-beta-D-xylosidic linkages in xylans.</text>
        <dbReference type="EC" id="3.2.1.8"/>
    </reaction>
</comment>
<evidence type="ECO:0000256" key="5">
    <source>
        <dbReference type="ARBA" id="ARBA00022801"/>
    </source>
</evidence>
<dbReference type="PANTHER" id="PTHR31490">
    <property type="entry name" value="GLYCOSYL HYDROLASE"/>
    <property type="match status" value="1"/>
</dbReference>
<feature type="domain" description="GH10" evidence="10">
    <location>
        <begin position="28"/>
        <end position="368"/>
    </location>
</feature>
<reference evidence="11 12" key="1">
    <citation type="submission" date="2022-08" db="EMBL/GenBank/DDBJ databases">
        <title>Reclassification of Massilia species as members of the genera Telluria, Duganella, Pseudoduganella, Mokoshia gen. nov. and Zemynaea gen. nov. using orthogonal and non-orthogonal genome-based approaches.</title>
        <authorList>
            <person name="Bowman J.P."/>
        </authorList>
    </citation>
    <scope>NUCLEOTIDE SEQUENCE [LARGE SCALE GENOMIC DNA]</scope>
    <source>
        <strain evidence="11 12">JCM 31316</strain>
    </source>
</reference>
<evidence type="ECO:0000256" key="6">
    <source>
        <dbReference type="ARBA" id="ARBA00023277"/>
    </source>
</evidence>
<protein>
    <recommendedName>
        <fullName evidence="9">Beta-xylanase</fullName>
        <ecNumber evidence="9">3.2.1.8</ecNumber>
    </recommendedName>
</protein>
<dbReference type="InterPro" id="IPR044846">
    <property type="entry name" value="GH10"/>
</dbReference>
<dbReference type="SMART" id="SM00633">
    <property type="entry name" value="Glyco_10"/>
    <property type="match status" value="1"/>
</dbReference>
<accession>A0ABT1ZJB9</accession>
<dbReference type="RefSeq" id="WP_258814652.1">
    <property type="nucleotide sequence ID" value="NZ_JANUGW010000001.1"/>
</dbReference>
<keyword evidence="3" id="KW-0858">Xylan degradation</keyword>
<keyword evidence="7 9" id="KW-0326">Glycosidase</keyword>
<keyword evidence="12" id="KW-1185">Reference proteome</keyword>
<dbReference type="Gene3D" id="3.20.20.80">
    <property type="entry name" value="Glycosidases"/>
    <property type="match status" value="1"/>
</dbReference>
<evidence type="ECO:0000256" key="2">
    <source>
        <dbReference type="ARBA" id="ARBA00007495"/>
    </source>
</evidence>
<evidence type="ECO:0000256" key="8">
    <source>
        <dbReference type="ARBA" id="ARBA00023326"/>
    </source>
</evidence>
<keyword evidence="8 9" id="KW-0624">Polysaccharide degradation</keyword>
<dbReference type="EC" id="3.2.1.8" evidence="9"/>
<keyword evidence="4" id="KW-0732">Signal</keyword>
<comment type="caution">
    <text evidence="11">The sequence shown here is derived from an EMBL/GenBank/DDBJ whole genome shotgun (WGS) entry which is preliminary data.</text>
</comment>
<proteinExistence type="inferred from homology"/>
<evidence type="ECO:0000256" key="9">
    <source>
        <dbReference type="RuleBase" id="RU361174"/>
    </source>
</evidence>
<dbReference type="EMBL" id="JANUGW010000001">
    <property type="protein sequence ID" value="MCS0580001.1"/>
    <property type="molecule type" value="Genomic_DNA"/>
</dbReference>
<dbReference type="PANTHER" id="PTHR31490:SF88">
    <property type="entry name" value="BETA-XYLANASE"/>
    <property type="match status" value="1"/>
</dbReference>
<organism evidence="11 12">
    <name type="scientific">Massilia pinisoli</name>
    <dbReference type="NCBI Taxonomy" id="1772194"/>
    <lineage>
        <taxon>Bacteria</taxon>
        <taxon>Pseudomonadati</taxon>
        <taxon>Pseudomonadota</taxon>
        <taxon>Betaproteobacteria</taxon>
        <taxon>Burkholderiales</taxon>
        <taxon>Oxalobacteraceae</taxon>
        <taxon>Telluria group</taxon>
        <taxon>Massilia</taxon>
    </lineage>
</organism>
<evidence type="ECO:0000313" key="12">
    <source>
        <dbReference type="Proteomes" id="UP001204151"/>
    </source>
</evidence>
<dbReference type="Pfam" id="PF00331">
    <property type="entry name" value="Glyco_hydro_10"/>
    <property type="match status" value="1"/>
</dbReference>
<evidence type="ECO:0000256" key="4">
    <source>
        <dbReference type="ARBA" id="ARBA00022729"/>
    </source>
</evidence>
<dbReference type="InterPro" id="IPR017853">
    <property type="entry name" value="GH"/>
</dbReference>
<evidence type="ECO:0000256" key="3">
    <source>
        <dbReference type="ARBA" id="ARBA00022651"/>
    </source>
</evidence>